<feature type="compositionally biased region" description="Polar residues" evidence="3">
    <location>
        <begin position="1"/>
        <end position="11"/>
    </location>
</feature>
<dbReference type="SUPFAM" id="SSF55315">
    <property type="entry name" value="L30e-like"/>
    <property type="match status" value="1"/>
</dbReference>
<evidence type="ECO:0000313" key="6">
    <source>
        <dbReference type="Proteomes" id="UP000011704"/>
    </source>
</evidence>
<dbReference type="GO" id="GO:0006396">
    <property type="term" value="P:RNA processing"/>
    <property type="evidence" value="ECO:0007669"/>
    <property type="project" value="InterPro"/>
</dbReference>
<keyword evidence="2 5" id="KW-0808">Transferase</keyword>
<gene>
    <name evidence="5" type="ORF">NITGR_250071</name>
</gene>
<dbReference type="Gene3D" id="3.30.1330.30">
    <property type="match status" value="1"/>
</dbReference>
<dbReference type="RefSeq" id="WP_005007411.1">
    <property type="nucleotide sequence ID" value="NZ_HG422173.1"/>
</dbReference>
<dbReference type="PANTHER" id="PTHR46429">
    <property type="entry name" value="23S RRNA (GUANOSINE-2'-O-)-METHYLTRANSFERASE RLMB"/>
    <property type="match status" value="1"/>
</dbReference>
<keyword evidence="6" id="KW-1185">Reference proteome</keyword>
<dbReference type="GO" id="GO:0003723">
    <property type="term" value="F:RNA binding"/>
    <property type="evidence" value="ECO:0007669"/>
    <property type="project" value="InterPro"/>
</dbReference>
<evidence type="ECO:0000256" key="1">
    <source>
        <dbReference type="ARBA" id="ARBA00022603"/>
    </source>
</evidence>
<dbReference type="PANTHER" id="PTHR46429:SF2">
    <property type="entry name" value="TRNA_RRNA METHYLTRANSFERASE"/>
    <property type="match status" value="1"/>
</dbReference>
<sequence length="279" mass="31007">MTARNPSTPRDQNPRRKPPPKKKHTPVKEREWTLCGWNACMRAFEERPEDLLRLYYHKDRSKALYRVKQWCAKRKLPYRELDDDSLNRAAGGVHHEGVVMVTRPLHALSLYKLLEKPVPADWIGVAFDGVANTHNVGAVLRSCGYFGVRGVLLDKEQRQVAVASSTARTAEGALEVVPVYDCADLASGLRDIKGKGVFVLGTDPEAKESLYEADIPFPCMLVLGGEREGLSKRVRGRCDRVVRIPGENTIQSLNVSVAAGVVLGELFRRLHAPPNTSSS</sequence>
<feature type="domain" description="RNA 2-O ribose methyltransferase substrate binding" evidence="4">
    <location>
        <begin position="33"/>
        <end position="108"/>
    </location>
</feature>
<dbReference type="InterPro" id="IPR013123">
    <property type="entry name" value="SpoU_subst-bd"/>
</dbReference>
<dbReference type="STRING" id="1266370.NITGR_250071"/>
<dbReference type="EMBL" id="CAQJ01000028">
    <property type="protein sequence ID" value="CCQ90158.1"/>
    <property type="molecule type" value="Genomic_DNA"/>
</dbReference>
<proteinExistence type="predicted"/>
<evidence type="ECO:0000256" key="3">
    <source>
        <dbReference type="SAM" id="MobiDB-lite"/>
    </source>
</evidence>
<dbReference type="SUPFAM" id="SSF75217">
    <property type="entry name" value="alpha/beta knot"/>
    <property type="match status" value="1"/>
</dbReference>
<dbReference type="InterPro" id="IPR029064">
    <property type="entry name" value="Ribosomal_eL30-like_sf"/>
</dbReference>
<keyword evidence="1 5" id="KW-0489">Methyltransferase</keyword>
<dbReference type="CDD" id="cd18103">
    <property type="entry name" value="SpoU-like_RlmB"/>
    <property type="match status" value="1"/>
</dbReference>
<dbReference type="GO" id="GO:0005829">
    <property type="term" value="C:cytosol"/>
    <property type="evidence" value="ECO:0007669"/>
    <property type="project" value="TreeGrafter"/>
</dbReference>
<dbReference type="InterPro" id="IPR001537">
    <property type="entry name" value="SpoU_MeTrfase"/>
</dbReference>
<dbReference type="Pfam" id="PF00588">
    <property type="entry name" value="SpoU_methylase"/>
    <property type="match status" value="1"/>
</dbReference>
<comment type="caution">
    <text evidence="5">The sequence shown here is derived from an EMBL/GenBank/DDBJ whole genome shotgun (WGS) entry which is preliminary data.</text>
</comment>
<dbReference type="InterPro" id="IPR029028">
    <property type="entry name" value="Alpha/beta_knot_MTases"/>
</dbReference>
<dbReference type="AlphaFoldDB" id="M1ZAA9"/>
<name>M1ZAA9_NITG3</name>
<protein>
    <submittedName>
        <fullName evidence="5">Putative tRNA/rRNA methyltransferase</fullName>
    </submittedName>
</protein>
<feature type="compositionally biased region" description="Basic residues" evidence="3">
    <location>
        <begin position="15"/>
        <end position="25"/>
    </location>
</feature>
<dbReference type="GO" id="GO:0008173">
    <property type="term" value="F:RNA methyltransferase activity"/>
    <property type="evidence" value="ECO:0007669"/>
    <property type="project" value="InterPro"/>
</dbReference>
<dbReference type="Gene3D" id="3.40.1280.10">
    <property type="match status" value="1"/>
</dbReference>
<dbReference type="InterPro" id="IPR004441">
    <property type="entry name" value="rRNA_MeTrfase_TrmH"/>
</dbReference>
<dbReference type="InterPro" id="IPR029026">
    <property type="entry name" value="tRNA_m1G_MTases_N"/>
</dbReference>
<accession>M1ZAA9</accession>
<dbReference type="HOGENOM" id="CLU_021322_2_0_0"/>
<reference evidence="5 6" key="1">
    <citation type="journal article" date="2013" name="Front. Microbiol.">
        <title>The genome of Nitrospina gracilis illuminates the metabolism and evolution of the major marine nitrite oxidizer.</title>
        <authorList>
            <person name="Luecker S."/>
            <person name="Nowka B."/>
            <person name="Rattei T."/>
            <person name="Spieck E."/>
            <person name="and Daims H."/>
        </authorList>
    </citation>
    <scope>NUCLEOTIDE SEQUENCE [LARGE SCALE GENOMIC DNA]</scope>
    <source>
        <strain evidence="5 6">3/211</strain>
    </source>
</reference>
<dbReference type="GO" id="GO:0032259">
    <property type="term" value="P:methylation"/>
    <property type="evidence" value="ECO:0007669"/>
    <property type="project" value="UniProtKB-KW"/>
</dbReference>
<evidence type="ECO:0000313" key="5">
    <source>
        <dbReference type="EMBL" id="CCQ90158.1"/>
    </source>
</evidence>
<evidence type="ECO:0000256" key="2">
    <source>
        <dbReference type="ARBA" id="ARBA00022679"/>
    </source>
</evidence>
<dbReference type="InParanoid" id="M1ZAA9"/>
<organism evidence="5 6">
    <name type="scientific">Nitrospina gracilis (strain 3/211)</name>
    <dbReference type="NCBI Taxonomy" id="1266370"/>
    <lineage>
        <taxon>Bacteria</taxon>
        <taxon>Pseudomonadati</taxon>
        <taxon>Nitrospinota/Tectimicrobiota group</taxon>
        <taxon>Nitrospinota</taxon>
        <taxon>Nitrospinia</taxon>
        <taxon>Nitrospinales</taxon>
        <taxon>Nitrospinaceae</taxon>
        <taxon>Nitrospina</taxon>
    </lineage>
</organism>
<feature type="region of interest" description="Disordered" evidence="3">
    <location>
        <begin position="1"/>
        <end position="28"/>
    </location>
</feature>
<dbReference type="Pfam" id="PF08032">
    <property type="entry name" value="SpoU_sub_bind"/>
    <property type="match status" value="1"/>
</dbReference>
<dbReference type="SMART" id="SM00967">
    <property type="entry name" value="SpoU_sub_bind"/>
    <property type="match status" value="1"/>
</dbReference>
<dbReference type="Proteomes" id="UP000011704">
    <property type="component" value="Unassembled WGS sequence"/>
</dbReference>
<evidence type="ECO:0000259" key="4">
    <source>
        <dbReference type="SMART" id="SM00967"/>
    </source>
</evidence>
<dbReference type="FunCoup" id="M1ZAA9">
    <property type="interactions" value="173"/>
</dbReference>